<evidence type="ECO:0000259" key="3">
    <source>
        <dbReference type="Pfam" id="PF13505"/>
    </source>
</evidence>
<feature type="chain" id="PRO_5028867994" evidence="2">
    <location>
        <begin position="21"/>
        <end position="202"/>
    </location>
</feature>
<dbReference type="EMBL" id="CP061038">
    <property type="protein sequence ID" value="QNQ08994.1"/>
    <property type="molecule type" value="Genomic_DNA"/>
</dbReference>
<dbReference type="RefSeq" id="WP_187761319.1">
    <property type="nucleotide sequence ID" value="NZ_CP061038.1"/>
</dbReference>
<dbReference type="InterPro" id="IPR027385">
    <property type="entry name" value="Beta-barrel_OMP"/>
</dbReference>
<feature type="signal peptide" evidence="2">
    <location>
        <begin position="1"/>
        <end position="20"/>
    </location>
</feature>
<accession>A0A7H0LH41</accession>
<dbReference type="InterPro" id="IPR011250">
    <property type="entry name" value="OMP/PagP_B-barrel"/>
</dbReference>
<dbReference type="AlphaFoldDB" id="A0A7H0LH41"/>
<protein>
    <submittedName>
        <fullName evidence="4">Porin family protein</fullName>
    </submittedName>
</protein>
<keyword evidence="1 2" id="KW-0732">Signal</keyword>
<dbReference type="Proteomes" id="UP000516148">
    <property type="component" value="Chromosome"/>
</dbReference>
<dbReference type="Pfam" id="PF13505">
    <property type="entry name" value="OMP_b-brl"/>
    <property type="match status" value="1"/>
</dbReference>
<dbReference type="Gene3D" id="2.40.160.20">
    <property type="match status" value="1"/>
</dbReference>
<reference evidence="4 5" key="1">
    <citation type="submission" date="2020-09" db="EMBL/GenBank/DDBJ databases">
        <title>Sphingomonas sp., a new species isolated from pork steak.</title>
        <authorList>
            <person name="Heidler von Heilborn D."/>
        </authorList>
    </citation>
    <scope>NUCLEOTIDE SEQUENCE [LARGE SCALE GENOMIC DNA]</scope>
    <source>
        <strain evidence="5">S8-3T</strain>
    </source>
</reference>
<sequence>MKSCYLIAGALALVPTASLAQSAEDATFGGVKIGASLDYRWHDGEYSLPRIATRIDEDRGGIGYRAHIGYDAQIGSAFVIGGEAGFGRGGKTLRTESLAGDYSIKPRWNWDASGRVGVLPTRSILVYGRAGYSWLRVREKTDFRDIALKDKESSSTEGGILYGGGIETAISSGYFVRAEYNRVNYGDGFKSSKILLGVSVGF</sequence>
<evidence type="ECO:0000256" key="2">
    <source>
        <dbReference type="SAM" id="SignalP"/>
    </source>
</evidence>
<organism evidence="4 5">
    <name type="scientific">Sphingomonas alpina</name>
    <dbReference type="NCBI Taxonomy" id="653931"/>
    <lineage>
        <taxon>Bacteria</taxon>
        <taxon>Pseudomonadati</taxon>
        <taxon>Pseudomonadota</taxon>
        <taxon>Alphaproteobacteria</taxon>
        <taxon>Sphingomonadales</taxon>
        <taxon>Sphingomonadaceae</taxon>
        <taxon>Sphingomonas</taxon>
    </lineage>
</organism>
<keyword evidence="5" id="KW-1185">Reference proteome</keyword>
<evidence type="ECO:0000256" key="1">
    <source>
        <dbReference type="ARBA" id="ARBA00022729"/>
    </source>
</evidence>
<feature type="domain" description="Outer membrane protein beta-barrel" evidence="3">
    <location>
        <begin position="10"/>
        <end position="202"/>
    </location>
</feature>
<dbReference type="KEGG" id="spap:H3Z74_20230"/>
<proteinExistence type="predicted"/>
<evidence type="ECO:0000313" key="4">
    <source>
        <dbReference type="EMBL" id="QNQ08994.1"/>
    </source>
</evidence>
<gene>
    <name evidence="4" type="ORF">H3Z74_20230</name>
</gene>
<name>A0A7H0LH41_9SPHN</name>
<evidence type="ECO:0000313" key="5">
    <source>
        <dbReference type="Proteomes" id="UP000516148"/>
    </source>
</evidence>
<dbReference type="SUPFAM" id="SSF56925">
    <property type="entry name" value="OMPA-like"/>
    <property type="match status" value="1"/>
</dbReference>